<evidence type="ECO:0000256" key="1">
    <source>
        <dbReference type="ARBA" id="ARBA00005189"/>
    </source>
</evidence>
<dbReference type="SUPFAM" id="SSF53335">
    <property type="entry name" value="S-adenosyl-L-methionine-dependent methyltransferases"/>
    <property type="match status" value="1"/>
</dbReference>
<comment type="pathway">
    <text evidence="1">Lipid metabolism.</text>
</comment>
<comment type="catalytic activity">
    <reaction evidence="5">
        <text>phosphoethanolamine + S-adenosyl-L-methionine = N-methylethanolamine phosphate + S-adenosyl-L-homocysteine + H(+)</text>
        <dbReference type="Rhea" id="RHEA:20365"/>
        <dbReference type="ChEBI" id="CHEBI:15378"/>
        <dbReference type="ChEBI" id="CHEBI:57781"/>
        <dbReference type="ChEBI" id="CHEBI:57856"/>
        <dbReference type="ChEBI" id="CHEBI:58190"/>
        <dbReference type="ChEBI" id="CHEBI:59789"/>
        <dbReference type="EC" id="2.1.1.103"/>
    </reaction>
    <physiologicalReaction direction="left-to-right" evidence="5">
        <dbReference type="Rhea" id="RHEA:20366"/>
    </physiologicalReaction>
</comment>
<dbReference type="InterPro" id="IPR041698">
    <property type="entry name" value="Methyltransf_25"/>
</dbReference>
<evidence type="ECO:0000259" key="6">
    <source>
        <dbReference type="Pfam" id="PF13649"/>
    </source>
</evidence>
<dbReference type="Pfam" id="PF13649">
    <property type="entry name" value="Methyltransf_25"/>
    <property type="match status" value="1"/>
</dbReference>
<sequence length="259" mass="28146">MSGEDLYDDSHIAFLEDLWGEGFLSPGGPEEVARVLDGVDLRGKYVLDIGCGSGAIAVLLVREHGAAHVTGIDVEDPVCAAARARVAAAGLSDRITVEKVVPGPFPFRDQSFDVVFSKDSIIHIPDKEALAAEAFRVLKPGGRFAASDWLRSHDGAPSAEMAHYIRLEALDFAMASPERYRAAMDGAGFRDVELVNRSPWYAGEAAAELQELSGPNRADWEARHDAAFIAHQIETWQAMVPVLRTGEHCPHHIRGRKPA</sequence>
<dbReference type="PANTHER" id="PTHR44307:SF2">
    <property type="entry name" value="PHOSPHOETHANOLAMINE METHYLTRANSFERASE ISOFORM X1"/>
    <property type="match status" value="1"/>
</dbReference>
<accession>A0A1H7NEW5</accession>
<comment type="pathway">
    <text evidence="4">Phospholipid metabolism.</text>
</comment>
<keyword evidence="8" id="KW-1185">Reference proteome</keyword>
<dbReference type="Proteomes" id="UP000199582">
    <property type="component" value="Unassembled WGS sequence"/>
</dbReference>
<gene>
    <name evidence="7" type="ORF">SAMN05443999_104100</name>
</gene>
<dbReference type="CDD" id="cd02440">
    <property type="entry name" value="AdoMet_MTases"/>
    <property type="match status" value="1"/>
</dbReference>
<dbReference type="AlphaFoldDB" id="A0A1H7NEW5"/>
<dbReference type="EMBL" id="FOAG01000004">
    <property type="protein sequence ID" value="SEL21508.1"/>
    <property type="molecule type" value="Genomic_DNA"/>
</dbReference>
<keyword evidence="3 7" id="KW-0808">Transferase</keyword>
<name>A0A1H7NEW5_9RHOB</name>
<evidence type="ECO:0000256" key="2">
    <source>
        <dbReference type="ARBA" id="ARBA00022603"/>
    </source>
</evidence>
<evidence type="ECO:0000256" key="4">
    <source>
        <dbReference type="ARBA" id="ARBA00025707"/>
    </source>
</evidence>
<organism evidence="7 8">
    <name type="scientific">Roseovarius azorensis</name>
    <dbReference type="NCBI Taxonomy" id="1287727"/>
    <lineage>
        <taxon>Bacteria</taxon>
        <taxon>Pseudomonadati</taxon>
        <taxon>Pseudomonadota</taxon>
        <taxon>Alphaproteobacteria</taxon>
        <taxon>Rhodobacterales</taxon>
        <taxon>Roseobacteraceae</taxon>
        <taxon>Roseovarius</taxon>
    </lineage>
</organism>
<evidence type="ECO:0000256" key="5">
    <source>
        <dbReference type="ARBA" id="ARBA00047622"/>
    </source>
</evidence>
<evidence type="ECO:0000256" key="3">
    <source>
        <dbReference type="ARBA" id="ARBA00022679"/>
    </source>
</evidence>
<dbReference type="Gene3D" id="3.40.50.150">
    <property type="entry name" value="Vaccinia Virus protein VP39"/>
    <property type="match status" value="1"/>
</dbReference>
<evidence type="ECO:0000313" key="7">
    <source>
        <dbReference type="EMBL" id="SEL21508.1"/>
    </source>
</evidence>
<feature type="domain" description="Methyltransferase" evidence="6">
    <location>
        <begin position="46"/>
        <end position="142"/>
    </location>
</feature>
<dbReference type="InterPro" id="IPR029063">
    <property type="entry name" value="SAM-dependent_MTases_sf"/>
</dbReference>
<keyword evidence="2 7" id="KW-0489">Methyltransferase</keyword>
<dbReference type="GO" id="GO:0000234">
    <property type="term" value="F:phosphoethanolamine N-methyltransferase activity"/>
    <property type="evidence" value="ECO:0007669"/>
    <property type="project" value="UniProtKB-EC"/>
</dbReference>
<protein>
    <submittedName>
        <fullName evidence="7">Phosphoethanolamine N-methyltransferase</fullName>
    </submittedName>
</protein>
<evidence type="ECO:0000313" key="8">
    <source>
        <dbReference type="Proteomes" id="UP000199582"/>
    </source>
</evidence>
<proteinExistence type="predicted"/>
<dbReference type="STRING" id="1287727.SAMN05443999_104100"/>
<dbReference type="GO" id="GO:0032259">
    <property type="term" value="P:methylation"/>
    <property type="evidence" value="ECO:0007669"/>
    <property type="project" value="UniProtKB-KW"/>
</dbReference>
<dbReference type="PANTHER" id="PTHR44307">
    <property type="entry name" value="PHOSPHOETHANOLAMINE METHYLTRANSFERASE"/>
    <property type="match status" value="1"/>
</dbReference>
<reference evidence="7 8" key="1">
    <citation type="submission" date="2016-10" db="EMBL/GenBank/DDBJ databases">
        <authorList>
            <person name="de Groot N.N."/>
        </authorList>
    </citation>
    <scope>NUCLEOTIDE SEQUENCE [LARGE SCALE GENOMIC DNA]</scope>
    <source>
        <strain evidence="7 8">DSM 100674</strain>
    </source>
</reference>
<dbReference type="RefSeq" id="WP_093034614.1">
    <property type="nucleotide sequence ID" value="NZ_FOAG01000004.1"/>
</dbReference>
<dbReference type="OrthoDB" id="9765084at2"/>